<dbReference type="AlphaFoldDB" id="A0A2P5A6W6"/>
<evidence type="ECO:0000256" key="1">
    <source>
        <dbReference type="SAM" id="Phobius"/>
    </source>
</evidence>
<proteinExistence type="predicted"/>
<reference evidence="3" key="1">
    <citation type="submission" date="2016-06" db="EMBL/GenBank/DDBJ databases">
        <title>Parallel loss of symbiosis genes in relatives of nitrogen-fixing non-legume Parasponia.</title>
        <authorList>
            <person name="Van Velzen R."/>
            <person name="Holmer R."/>
            <person name="Bu F."/>
            <person name="Rutten L."/>
            <person name="Van Zeijl A."/>
            <person name="Liu W."/>
            <person name="Santuari L."/>
            <person name="Cao Q."/>
            <person name="Sharma T."/>
            <person name="Shen D."/>
            <person name="Roswanjaya Y."/>
            <person name="Wardhani T."/>
            <person name="Kalhor M.S."/>
            <person name="Jansen J."/>
            <person name="Van den Hoogen J."/>
            <person name="Gungor B."/>
            <person name="Hartog M."/>
            <person name="Hontelez J."/>
            <person name="Verver J."/>
            <person name="Yang W.-C."/>
            <person name="Schijlen E."/>
            <person name="Repin R."/>
            <person name="Schilthuizen M."/>
            <person name="Schranz E."/>
            <person name="Heidstra R."/>
            <person name="Miyata K."/>
            <person name="Fedorova E."/>
            <person name="Kohlen W."/>
            <person name="Bisseling T."/>
            <person name="Smit S."/>
            <person name="Geurts R."/>
        </authorList>
    </citation>
    <scope>NUCLEOTIDE SEQUENCE [LARGE SCALE GENOMIC DNA]</scope>
    <source>
        <strain evidence="3">cv. WU1-14</strain>
    </source>
</reference>
<name>A0A2P5A6W6_PARAD</name>
<keyword evidence="1" id="KW-0472">Membrane</keyword>
<evidence type="ECO:0000313" key="3">
    <source>
        <dbReference type="Proteomes" id="UP000237105"/>
    </source>
</evidence>
<accession>A0A2P5A6W6</accession>
<organism evidence="2 3">
    <name type="scientific">Parasponia andersonii</name>
    <name type="common">Sponia andersonii</name>
    <dbReference type="NCBI Taxonomy" id="3476"/>
    <lineage>
        <taxon>Eukaryota</taxon>
        <taxon>Viridiplantae</taxon>
        <taxon>Streptophyta</taxon>
        <taxon>Embryophyta</taxon>
        <taxon>Tracheophyta</taxon>
        <taxon>Spermatophyta</taxon>
        <taxon>Magnoliopsida</taxon>
        <taxon>eudicotyledons</taxon>
        <taxon>Gunneridae</taxon>
        <taxon>Pentapetalae</taxon>
        <taxon>rosids</taxon>
        <taxon>fabids</taxon>
        <taxon>Rosales</taxon>
        <taxon>Cannabaceae</taxon>
        <taxon>Parasponia</taxon>
    </lineage>
</organism>
<keyword evidence="1" id="KW-1133">Transmembrane helix</keyword>
<dbReference type="Proteomes" id="UP000237105">
    <property type="component" value="Unassembled WGS sequence"/>
</dbReference>
<keyword evidence="3" id="KW-1185">Reference proteome</keyword>
<dbReference type="EMBL" id="JXTB01000836">
    <property type="protein sequence ID" value="PON32292.1"/>
    <property type="molecule type" value="Genomic_DNA"/>
</dbReference>
<evidence type="ECO:0000313" key="2">
    <source>
        <dbReference type="EMBL" id="PON32292.1"/>
    </source>
</evidence>
<keyword evidence="1" id="KW-0812">Transmembrane</keyword>
<gene>
    <name evidence="2" type="ORF">PanWU01x14_362600</name>
</gene>
<protein>
    <submittedName>
        <fullName evidence="2">Uncharacterized protein</fullName>
    </submittedName>
</protein>
<feature type="transmembrane region" description="Helical" evidence="1">
    <location>
        <begin position="15"/>
        <end position="33"/>
    </location>
</feature>
<sequence>MKTKYVQPQIFDSKYLFVLEISFHVGCSIIWILEARPSFPKWLQTQKNYSLLDISNAGISCPIPN</sequence>
<comment type="caution">
    <text evidence="2">The sequence shown here is derived from an EMBL/GenBank/DDBJ whole genome shotgun (WGS) entry which is preliminary data.</text>
</comment>